<reference evidence="1 2" key="1">
    <citation type="journal article" date="2016" name="Nat. Commun.">
        <title>Thousands of microbial genomes shed light on interconnected biogeochemical processes in an aquifer system.</title>
        <authorList>
            <person name="Anantharaman K."/>
            <person name="Brown C.T."/>
            <person name="Hug L.A."/>
            <person name="Sharon I."/>
            <person name="Castelle C.J."/>
            <person name="Probst A.J."/>
            <person name="Thomas B.C."/>
            <person name="Singh A."/>
            <person name="Wilkins M.J."/>
            <person name="Karaoz U."/>
            <person name="Brodie E.L."/>
            <person name="Williams K.H."/>
            <person name="Hubbard S.S."/>
            <person name="Banfield J.F."/>
        </authorList>
    </citation>
    <scope>NUCLEOTIDE SEQUENCE [LARGE SCALE GENOMIC DNA]</scope>
</reference>
<evidence type="ECO:0008006" key="3">
    <source>
        <dbReference type="Google" id="ProtNLM"/>
    </source>
</evidence>
<dbReference type="AlphaFoldDB" id="A0A1G1VPA0"/>
<protein>
    <recommendedName>
        <fullName evidence="3">Addiction module toxin RelE</fullName>
    </recommendedName>
</protein>
<gene>
    <name evidence="1" type="ORF">A2785_04330</name>
</gene>
<proteinExistence type="predicted"/>
<accession>A0A1G1VPA0</accession>
<evidence type="ECO:0000313" key="1">
    <source>
        <dbReference type="EMBL" id="OGY17215.1"/>
    </source>
</evidence>
<dbReference type="Pfam" id="PF05973">
    <property type="entry name" value="Gp49"/>
    <property type="match status" value="1"/>
</dbReference>
<name>A0A1G1VPA0_9BACT</name>
<evidence type="ECO:0000313" key="2">
    <source>
        <dbReference type="Proteomes" id="UP000179069"/>
    </source>
</evidence>
<sequence length="112" mass="13171">MARVEYYTSPDGKKPVEKFLKTCTPAQETKIIRQLQYIQEFGLTPAIPNLKKVQGTPLWELRILGRDNVRILCAPIRKDVILVLQIFIKKKMKTSKRELTLARRRYQEEVNQ</sequence>
<dbReference type="EMBL" id="MHCI01000005">
    <property type="protein sequence ID" value="OGY17215.1"/>
    <property type="molecule type" value="Genomic_DNA"/>
</dbReference>
<dbReference type="Proteomes" id="UP000179069">
    <property type="component" value="Unassembled WGS sequence"/>
</dbReference>
<organism evidence="1 2">
    <name type="scientific">Candidatus Chisholmbacteria bacterium RIFCSPHIGHO2_01_FULL_49_18</name>
    <dbReference type="NCBI Taxonomy" id="1797590"/>
    <lineage>
        <taxon>Bacteria</taxon>
        <taxon>Candidatus Chisholmiibacteriota</taxon>
    </lineage>
</organism>
<comment type="caution">
    <text evidence="1">The sequence shown here is derived from an EMBL/GenBank/DDBJ whole genome shotgun (WGS) entry which is preliminary data.</text>
</comment>
<dbReference type="InterPro" id="IPR009241">
    <property type="entry name" value="HigB-like"/>
</dbReference>